<keyword evidence="3" id="KW-1185">Reference proteome</keyword>
<evidence type="ECO:0000256" key="1">
    <source>
        <dbReference type="SAM" id="MobiDB-lite"/>
    </source>
</evidence>
<organism evidence="2 3">
    <name type="scientific">Panicum virgatum</name>
    <name type="common">Blackwell switchgrass</name>
    <dbReference type="NCBI Taxonomy" id="38727"/>
    <lineage>
        <taxon>Eukaryota</taxon>
        <taxon>Viridiplantae</taxon>
        <taxon>Streptophyta</taxon>
        <taxon>Embryophyta</taxon>
        <taxon>Tracheophyta</taxon>
        <taxon>Spermatophyta</taxon>
        <taxon>Magnoliopsida</taxon>
        <taxon>Liliopsida</taxon>
        <taxon>Poales</taxon>
        <taxon>Poaceae</taxon>
        <taxon>PACMAD clade</taxon>
        <taxon>Panicoideae</taxon>
        <taxon>Panicodae</taxon>
        <taxon>Paniceae</taxon>
        <taxon>Panicinae</taxon>
        <taxon>Panicum</taxon>
        <taxon>Panicum sect. Hiantes</taxon>
    </lineage>
</organism>
<gene>
    <name evidence="2" type="ORF">PVAP13_4KG051500</name>
</gene>
<evidence type="ECO:0000313" key="2">
    <source>
        <dbReference type="EMBL" id="KAG2609591.1"/>
    </source>
</evidence>
<accession>A0A8T0TD48</accession>
<dbReference type="AlphaFoldDB" id="A0A8T0TD48"/>
<dbReference type="EMBL" id="CM029043">
    <property type="protein sequence ID" value="KAG2609591.1"/>
    <property type="molecule type" value="Genomic_DNA"/>
</dbReference>
<feature type="region of interest" description="Disordered" evidence="1">
    <location>
        <begin position="1"/>
        <end position="23"/>
    </location>
</feature>
<sequence>MATAEEDACNAEGARRPPSGDDADLISGLDDDVLLRVLARVGDARDVVRTGALSRRWLGLWTRAPAPRFASRPVPRAASGDEHRAALDQFVSVADGILLRRSAQSDCAVESLDISYGAADDSEPELNLDQPMPEHSTMEHLMSASVDAAQRWIRYAFQHGVKSLIMDLRLPEPTNIFGVYYDRDGEDDHGGNGGKKKPVVVLLDDGLPSPASLETMRLGLGRARLRLPAAVKFASLKDLSLERIKIRLRVARLRFANPGEGMRLEAELLSELWVEDVSVAALELRTPRLRVLHVDKLYHKELRVSAPRLEELALLFQLGCSPRRIVKVDGDLPCVRVLKLYLWSNFCHQAVNWGERNNNIMIFDRTVNVSLSFERHDFGAGVASLLTRFSNLRHLSLHLPYFLSLHYDLGAGIGQLCDHPDHWTFSNNEISTAHLEEVELTGLTGTDCELWFMNTVLASARGLHRVDIGFNPKCWQHECRMDVFERMLLDEGMRASHRGTHTITFHK</sequence>
<protein>
    <submittedName>
        <fullName evidence="2">Uncharacterized protein</fullName>
    </submittedName>
</protein>
<dbReference type="PANTHER" id="PTHR34709">
    <property type="entry name" value="OS10G0396666 PROTEIN"/>
    <property type="match status" value="1"/>
</dbReference>
<name>A0A8T0TD48_PANVG</name>
<dbReference type="Proteomes" id="UP000823388">
    <property type="component" value="Chromosome 4K"/>
</dbReference>
<dbReference type="PANTHER" id="PTHR34709:SF28">
    <property type="entry name" value="OS08G0272601 PROTEIN"/>
    <property type="match status" value="1"/>
</dbReference>
<proteinExistence type="predicted"/>
<comment type="caution">
    <text evidence="2">The sequence shown here is derived from an EMBL/GenBank/DDBJ whole genome shotgun (WGS) entry which is preliminary data.</text>
</comment>
<reference evidence="2" key="1">
    <citation type="submission" date="2020-05" db="EMBL/GenBank/DDBJ databases">
        <title>WGS assembly of Panicum virgatum.</title>
        <authorList>
            <person name="Lovell J.T."/>
            <person name="Jenkins J."/>
            <person name="Shu S."/>
            <person name="Juenger T.E."/>
            <person name="Schmutz J."/>
        </authorList>
    </citation>
    <scope>NUCLEOTIDE SEQUENCE</scope>
    <source>
        <strain evidence="2">AP13</strain>
    </source>
</reference>
<dbReference type="SUPFAM" id="SSF81383">
    <property type="entry name" value="F-box domain"/>
    <property type="match status" value="1"/>
</dbReference>
<dbReference type="InterPro" id="IPR055312">
    <property type="entry name" value="FBL15-like"/>
</dbReference>
<dbReference type="InterPro" id="IPR036047">
    <property type="entry name" value="F-box-like_dom_sf"/>
</dbReference>
<evidence type="ECO:0000313" key="3">
    <source>
        <dbReference type="Proteomes" id="UP000823388"/>
    </source>
</evidence>